<comment type="caution">
    <text evidence="3">The sequence shown here is derived from an EMBL/GenBank/DDBJ whole genome shotgun (WGS) entry which is preliminary data.</text>
</comment>
<dbReference type="Gene3D" id="3.40.190.10">
    <property type="entry name" value="Periplasmic binding protein-like II"/>
    <property type="match status" value="1"/>
</dbReference>
<dbReference type="EMBL" id="JACOMF010000003">
    <property type="protein sequence ID" value="MBC4014328.1"/>
    <property type="molecule type" value="Genomic_DNA"/>
</dbReference>
<dbReference type="PANTHER" id="PTHR42928:SF5">
    <property type="entry name" value="BLR1237 PROTEIN"/>
    <property type="match status" value="1"/>
</dbReference>
<keyword evidence="4" id="KW-1185">Reference proteome</keyword>
<proteinExistence type="inferred from homology"/>
<protein>
    <submittedName>
        <fullName evidence="3">Tripartite tricarboxylate transporter substrate binding protein</fullName>
    </submittedName>
</protein>
<feature type="chain" id="PRO_5040727393" evidence="2">
    <location>
        <begin position="25"/>
        <end position="322"/>
    </location>
</feature>
<evidence type="ECO:0000313" key="3">
    <source>
        <dbReference type="EMBL" id="MBC4014328.1"/>
    </source>
</evidence>
<dbReference type="InterPro" id="IPR042100">
    <property type="entry name" value="Bug_dom1"/>
</dbReference>
<evidence type="ECO:0000256" key="2">
    <source>
        <dbReference type="SAM" id="SignalP"/>
    </source>
</evidence>
<dbReference type="Pfam" id="PF03401">
    <property type="entry name" value="TctC"/>
    <property type="match status" value="1"/>
</dbReference>
<evidence type="ECO:0000256" key="1">
    <source>
        <dbReference type="ARBA" id="ARBA00006987"/>
    </source>
</evidence>
<organism evidence="3 4">
    <name type="scientific">Siccirubricoccus deserti</name>
    <dbReference type="NCBI Taxonomy" id="2013562"/>
    <lineage>
        <taxon>Bacteria</taxon>
        <taxon>Pseudomonadati</taxon>
        <taxon>Pseudomonadota</taxon>
        <taxon>Alphaproteobacteria</taxon>
        <taxon>Acetobacterales</taxon>
        <taxon>Roseomonadaceae</taxon>
        <taxon>Siccirubricoccus</taxon>
    </lineage>
</organism>
<evidence type="ECO:0000313" key="4">
    <source>
        <dbReference type="Proteomes" id="UP000600101"/>
    </source>
</evidence>
<dbReference type="RefSeq" id="WP_186769109.1">
    <property type="nucleotide sequence ID" value="NZ_JACOMF010000003.1"/>
</dbReference>
<dbReference type="Proteomes" id="UP000600101">
    <property type="component" value="Unassembled WGS sequence"/>
</dbReference>
<accession>A0A9X0QWT2</accession>
<keyword evidence="2" id="KW-0732">Signal</keyword>
<dbReference type="PANTHER" id="PTHR42928">
    <property type="entry name" value="TRICARBOXYLATE-BINDING PROTEIN"/>
    <property type="match status" value="1"/>
</dbReference>
<sequence length="322" mass="33549">MLRRRALPLALAPLLAARPAAAQAWPSKPLRMVIPWPPGQATDVIGRMIANLLTASLGQPVVPENRPGAGGMIGTDAVAKSVPDGHTLLSASIGPITFGPLVNRTPYDVARELAPVVSFGLAPYMLLVKPSFPATDARSFVALVKGSPSKYTFPSSGIGGAQHLLTAMFNARAGLDALHVPFQGSGPAMAALLAGQVDYAIDTPAAANALVRDGSLRVLGQSLGKPSALLPGVPPLAEAADVPGYDIGGWNGLMVAAATPRPIIERLFTEVRQGLATTELRDRFASIGMEVGPLGPEQFATMLRDQQALFGPLIRQLGIRAE</sequence>
<name>A0A9X0QWT2_9PROT</name>
<feature type="signal peptide" evidence="2">
    <location>
        <begin position="1"/>
        <end position="24"/>
    </location>
</feature>
<comment type="similarity">
    <text evidence="1">Belongs to the UPF0065 (bug) family.</text>
</comment>
<dbReference type="CDD" id="cd07012">
    <property type="entry name" value="PBP2_Bug_TTT"/>
    <property type="match status" value="1"/>
</dbReference>
<gene>
    <name evidence="3" type="ORF">H7965_03245</name>
</gene>
<dbReference type="AlphaFoldDB" id="A0A9X0QWT2"/>
<dbReference type="PIRSF" id="PIRSF017082">
    <property type="entry name" value="YflP"/>
    <property type="match status" value="1"/>
</dbReference>
<dbReference type="InterPro" id="IPR005064">
    <property type="entry name" value="BUG"/>
</dbReference>
<dbReference type="SUPFAM" id="SSF53850">
    <property type="entry name" value="Periplasmic binding protein-like II"/>
    <property type="match status" value="1"/>
</dbReference>
<dbReference type="Gene3D" id="3.40.190.150">
    <property type="entry name" value="Bordetella uptake gene, domain 1"/>
    <property type="match status" value="1"/>
</dbReference>
<reference evidence="3" key="1">
    <citation type="submission" date="2020-08" db="EMBL/GenBank/DDBJ databases">
        <authorList>
            <person name="Hu Y."/>
            <person name="Nguyen S.V."/>
            <person name="Li F."/>
            <person name="Fanning S."/>
        </authorList>
    </citation>
    <scope>NUCLEOTIDE SEQUENCE</scope>
    <source>
        <strain evidence="3">SYSU D8009</strain>
    </source>
</reference>